<keyword evidence="4" id="KW-0804">Transcription</keyword>
<evidence type="ECO:0000259" key="5">
    <source>
        <dbReference type="PROSITE" id="PS50931"/>
    </source>
</evidence>
<evidence type="ECO:0000313" key="7">
    <source>
        <dbReference type="Proteomes" id="UP000188246"/>
    </source>
</evidence>
<name>A0A1Q2D3A8_9ENTE</name>
<evidence type="ECO:0000256" key="4">
    <source>
        <dbReference type="ARBA" id="ARBA00023163"/>
    </source>
</evidence>
<dbReference type="GO" id="GO:0003700">
    <property type="term" value="F:DNA-binding transcription factor activity"/>
    <property type="evidence" value="ECO:0007669"/>
    <property type="project" value="InterPro"/>
</dbReference>
<dbReference type="PANTHER" id="PTHR30126">
    <property type="entry name" value="HTH-TYPE TRANSCRIPTIONAL REGULATOR"/>
    <property type="match status" value="1"/>
</dbReference>
<evidence type="ECO:0000313" key="6">
    <source>
        <dbReference type="EMBL" id="AQP52801.1"/>
    </source>
</evidence>
<dbReference type="InterPro" id="IPR005119">
    <property type="entry name" value="LysR_subst-bd"/>
</dbReference>
<dbReference type="Pfam" id="PF00126">
    <property type="entry name" value="HTH_1"/>
    <property type="match status" value="1"/>
</dbReference>
<dbReference type="RefSeq" id="WP_161485484.1">
    <property type="nucleotide sequence ID" value="NZ_CP019609.1"/>
</dbReference>
<dbReference type="PROSITE" id="PS50931">
    <property type="entry name" value="HTH_LYSR"/>
    <property type="match status" value="1"/>
</dbReference>
<comment type="similarity">
    <text evidence="1">Belongs to the LysR transcriptional regulatory family.</text>
</comment>
<evidence type="ECO:0000256" key="3">
    <source>
        <dbReference type="ARBA" id="ARBA00023125"/>
    </source>
</evidence>
<dbReference type="Gene3D" id="1.10.10.10">
    <property type="entry name" value="Winged helix-like DNA-binding domain superfamily/Winged helix DNA-binding domain"/>
    <property type="match status" value="1"/>
</dbReference>
<dbReference type="SUPFAM" id="SSF46785">
    <property type="entry name" value="Winged helix' DNA-binding domain"/>
    <property type="match status" value="1"/>
</dbReference>
<dbReference type="STRING" id="633807.BW732_00255"/>
<dbReference type="Pfam" id="PF03466">
    <property type="entry name" value="LysR_substrate"/>
    <property type="match status" value="1"/>
</dbReference>
<dbReference type="InterPro" id="IPR036388">
    <property type="entry name" value="WH-like_DNA-bd_sf"/>
</dbReference>
<dbReference type="SUPFAM" id="SSF53850">
    <property type="entry name" value="Periplasmic binding protein-like II"/>
    <property type="match status" value="1"/>
</dbReference>
<gene>
    <name evidence="6" type="ORF">BW732_00255</name>
</gene>
<keyword evidence="7" id="KW-1185">Reference proteome</keyword>
<dbReference type="GO" id="GO:0000976">
    <property type="term" value="F:transcription cis-regulatory region binding"/>
    <property type="evidence" value="ECO:0007669"/>
    <property type="project" value="TreeGrafter"/>
</dbReference>
<dbReference type="KEGG" id="vpi:BW732_00255"/>
<evidence type="ECO:0000256" key="2">
    <source>
        <dbReference type="ARBA" id="ARBA00023015"/>
    </source>
</evidence>
<dbReference type="PANTHER" id="PTHR30126:SF64">
    <property type="entry name" value="HTH-TYPE TRANSCRIPTIONAL REGULATOR CITR"/>
    <property type="match status" value="1"/>
</dbReference>
<dbReference type="Gene3D" id="3.40.190.290">
    <property type="match status" value="1"/>
</dbReference>
<sequence length="292" mass="33669">MLDYRYKTFVNLVETKSYTKTAELINFTQPAVTKHIQYIEKELNVQLVSYKNRKLIITDEGLYLYEKIKRIIAEIDKIKTDFNQKTVLNIGASKTIGEYLLCKSLEIYKKDYPNTEISLYVDNTKQLIHSLKKRQIDIALISGPVNDYSLRREKFCHDTIILICSPKHPLANKTINIQDIYPSTVYIREKGAGSLESLEQKLNELNMKISDIPKLYTVGNINLIKSFVKNNNGISFVYHSSVADDIKSGTLSTININRFHAKQDFYIVSNNEQTITQPAKIFLNELIYASHK</sequence>
<protein>
    <recommendedName>
        <fullName evidence="5">HTH lysR-type domain-containing protein</fullName>
    </recommendedName>
</protein>
<feature type="domain" description="HTH lysR-type" evidence="5">
    <location>
        <begin position="1"/>
        <end position="58"/>
    </location>
</feature>
<keyword evidence="2" id="KW-0805">Transcription regulation</keyword>
<dbReference type="EMBL" id="CP019609">
    <property type="protein sequence ID" value="AQP52801.1"/>
    <property type="molecule type" value="Genomic_DNA"/>
</dbReference>
<dbReference type="AlphaFoldDB" id="A0A1Q2D3A8"/>
<accession>A0A1Q2D3A8</accession>
<dbReference type="InterPro" id="IPR036390">
    <property type="entry name" value="WH_DNA-bd_sf"/>
</dbReference>
<dbReference type="Proteomes" id="UP000188246">
    <property type="component" value="Chromosome"/>
</dbReference>
<proteinExistence type="inferred from homology"/>
<evidence type="ECO:0000256" key="1">
    <source>
        <dbReference type="ARBA" id="ARBA00009437"/>
    </source>
</evidence>
<dbReference type="InterPro" id="IPR000847">
    <property type="entry name" value="LysR_HTH_N"/>
</dbReference>
<reference evidence="6 7" key="1">
    <citation type="journal article" date="2010" name="Int. J. Syst. Evol. Microbiol.">
        <title>Vagococcus penaei sp. nov., isolated from spoilage microbiota of cooked shrimp (Penaeus vannamei).</title>
        <authorList>
            <person name="Jaffres E."/>
            <person name="Prevost H."/>
            <person name="Rossero A."/>
            <person name="Joffraud J.J."/>
            <person name="Dousset X."/>
        </authorList>
    </citation>
    <scope>NUCLEOTIDE SEQUENCE [LARGE SCALE GENOMIC DNA]</scope>
    <source>
        <strain evidence="6 7">CD276</strain>
    </source>
</reference>
<keyword evidence="3" id="KW-0238">DNA-binding</keyword>
<organism evidence="6 7">
    <name type="scientific">Vagococcus penaei</name>
    <dbReference type="NCBI Taxonomy" id="633807"/>
    <lineage>
        <taxon>Bacteria</taxon>
        <taxon>Bacillati</taxon>
        <taxon>Bacillota</taxon>
        <taxon>Bacilli</taxon>
        <taxon>Lactobacillales</taxon>
        <taxon>Enterococcaceae</taxon>
        <taxon>Vagococcus</taxon>
    </lineage>
</organism>